<dbReference type="PANTHER" id="PTHR33376:SF5">
    <property type="entry name" value="EXTRACYTOPLASMIC SOLUTE RECEPTOR PROTEIN"/>
    <property type="match status" value="1"/>
</dbReference>
<accession>A0A495B843</accession>
<dbReference type="PANTHER" id="PTHR33376">
    <property type="match status" value="1"/>
</dbReference>
<dbReference type="PIRSF" id="PIRSF039026">
    <property type="entry name" value="SiaP"/>
    <property type="match status" value="1"/>
</dbReference>
<dbReference type="Proteomes" id="UP000279384">
    <property type="component" value="Unassembled WGS sequence"/>
</dbReference>
<dbReference type="SUPFAM" id="SSF53850">
    <property type="entry name" value="Periplasmic binding protein-like II"/>
    <property type="match status" value="1"/>
</dbReference>
<dbReference type="GO" id="GO:0055085">
    <property type="term" value="P:transmembrane transport"/>
    <property type="evidence" value="ECO:0007669"/>
    <property type="project" value="InterPro"/>
</dbReference>
<evidence type="ECO:0000256" key="4">
    <source>
        <dbReference type="SAM" id="SignalP"/>
    </source>
</evidence>
<dbReference type="NCBIfam" id="NF037995">
    <property type="entry name" value="TRAP_S1"/>
    <property type="match status" value="1"/>
</dbReference>
<sequence length="362" mass="40155">MERRSFLKKAGAAGLVGAGVSAPVLAAESPTIRWRLASSFPKSLDTIYGGAEQLSKRVAELTGGKFQIRSFPGGEIVPGTQVLDAVQNGTVECGHTCGYYYVGKNKTFAFDTTMPFGLTSRQQNAWLYYGGGMKLLREFYAKYNIVNFPGGNTGTQMGGWFRKEVKSLADLKGLKMRIPGFGGEIMAKLGAVPQTLAGGDIYPALEKGTIDATEWVGPYDDEKLGFYKVAQHYYYPGFWEPGPNISFYVSKKEWDKLPAEYKAAFEAAAAEANLSMQAEYDAKNPVALVSLLQKGTKLHQYPADVMKAAQKAAFELYEQEAAKNPDFRKIYTEWKKFRTLQHGWSNLAESKMENFMYANRVK</sequence>
<feature type="chain" id="PRO_5019788487" evidence="4">
    <location>
        <begin position="27"/>
        <end position="362"/>
    </location>
</feature>
<dbReference type="InterPro" id="IPR018389">
    <property type="entry name" value="DctP_fam"/>
</dbReference>
<dbReference type="GO" id="GO:0043177">
    <property type="term" value="F:organic acid binding"/>
    <property type="evidence" value="ECO:0007669"/>
    <property type="project" value="InterPro"/>
</dbReference>
<dbReference type="Gene3D" id="3.40.190.10">
    <property type="entry name" value="Periplasmic binding protein-like II"/>
    <property type="match status" value="1"/>
</dbReference>
<evidence type="ECO:0000256" key="3">
    <source>
        <dbReference type="PIRSR" id="PIRSR039026-2"/>
    </source>
</evidence>
<dbReference type="InterPro" id="IPR038404">
    <property type="entry name" value="TRAP_DctP_sf"/>
</dbReference>
<feature type="binding site" evidence="3">
    <location>
        <position position="214"/>
    </location>
    <ligand>
        <name>substrate</name>
    </ligand>
</feature>
<feature type="binding site" evidence="3">
    <location>
        <position position="215"/>
    </location>
    <ligand>
        <name>Na(+)</name>
        <dbReference type="ChEBI" id="CHEBI:29101"/>
    </ligand>
</feature>
<evidence type="ECO:0000313" key="5">
    <source>
        <dbReference type="EMBL" id="RKQ57158.1"/>
    </source>
</evidence>
<dbReference type="InterPro" id="IPR026289">
    <property type="entry name" value="SBP_TakP-like"/>
</dbReference>
<evidence type="ECO:0000256" key="1">
    <source>
        <dbReference type="ARBA" id="ARBA00022729"/>
    </source>
</evidence>
<evidence type="ECO:0000313" key="6">
    <source>
        <dbReference type="Proteomes" id="UP000279384"/>
    </source>
</evidence>
<dbReference type="GO" id="GO:0046872">
    <property type="term" value="F:metal ion binding"/>
    <property type="evidence" value="ECO:0007669"/>
    <property type="project" value="UniProtKB-KW"/>
</dbReference>
<reference evidence="5 6" key="1">
    <citation type="submission" date="2018-10" db="EMBL/GenBank/DDBJ databases">
        <title>Genomic Encyclopedia of Type Strains, Phase IV (KMG-IV): sequencing the most valuable type-strain genomes for metagenomic binning, comparative biology and taxonomic classification.</title>
        <authorList>
            <person name="Goeker M."/>
        </authorList>
    </citation>
    <scope>NUCLEOTIDE SEQUENCE [LARGE SCALE GENOMIC DNA]</scope>
    <source>
        <strain evidence="5 6">DSM 3303</strain>
    </source>
</reference>
<feature type="binding site" evidence="2">
    <location>
        <position position="156"/>
    </location>
    <ligand>
        <name>substrate</name>
    </ligand>
</feature>
<dbReference type="InterPro" id="IPR041722">
    <property type="entry name" value="TakP/all3028"/>
</dbReference>
<gene>
    <name evidence="5" type="ORF">C8E02_2617</name>
</gene>
<evidence type="ECO:0000256" key="2">
    <source>
        <dbReference type="PIRSR" id="PIRSR039026-1"/>
    </source>
</evidence>
<keyword evidence="3" id="KW-0479">Metal-binding</keyword>
<keyword evidence="1 4" id="KW-0732">Signal</keyword>
<feature type="binding site" evidence="2">
    <location>
        <position position="177"/>
    </location>
    <ligand>
        <name>substrate</name>
    </ligand>
</feature>
<dbReference type="RefSeq" id="WP_047966094.1">
    <property type="nucleotide sequence ID" value="NZ_RBID01000016.1"/>
</dbReference>
<dbReference type="PROSITE" id="PS51318">
    <property type="entry name" value="TAT"/>
    <property type="match status" value="1"/>
</dbReference>
<dbReference type="GO" id="GO:0031317">
    <property type="term" value="C:tripartite ATP-independent periplasmic transporter complex"/>
    <property type="evidence" value="ECO:0007669"/>
    <property type="project" value="InterPro"/>
</dbReference>
<organism evidence="5 6">
    <name type="scientific">Vogesella indigofera</name>
    <name type="common">Pseudomonas indigofera</name>
    <dbReference type="NCBI Taxonomy" id="45465"/>
    <lineage>
        <taxon>Bacteria</taxon>
        <taxon>Pseudomonadati</taxon>
        <taxon>Pseudomonadota</taxon>
        <taxon>Betaproteobacteria</taxon>
        <taxon>Neisseriales</taxon>
        <taxon>Chromobacteriaceae</taxon>
        <taxon>Vogesella</taxon>
    </lineage>
</organism>
<dbReference type="NCBIfam" id="TIGR01409">
    <property type="entry name" value="TAT_signal_seq"/>
    <property type="match status" value="1"/>
</dbReference>
<name>A0A495B843_VOGIN</name>
<dbReference type="InterPro" id="IPR006311">
    <property type="entry name" value="TAT_signal"/>
</dbReference>
<feature type="binding site" evidence="3">
    <location>
        <position position="240"/>
    </location>
    <ligand>
        <name>substrate</name>
    </ligand>
</feature>
<dbReference type="Pfam" id="PF03480">
    <property type="entry name" value="DctP"/>
    <property type="match status" value="1"/>
</dbReference>
<protein>
    <submittedName>
        <fullName evidence="5">Secreted protein</fullName>
    </submittedName>
</protein>
<dbReference type="AlphaFoldDB" id="A0A495B843"/>
<feature type="signal peptide" evidence="4">
    <location>
        <begin position="1"/>
        <end position="26"/>
    </location>
</feature>
<dbReference type="Gene3D" id="3.40.190.170">
    <property type="entry name" value="Bacterial extracellular solute-binding protein, family 7"/>
    <property type="match status" value="1"/>
</dbReference>
<dbReference type="GO" id="GO:0015849">
    <property type="term" value="P:organic acid transport"/>
    <property type="evidence" value="ECO:0007669"/>
    <property type="project" value="InterPro"/>
</dbReference>
<comment type="caution">
    <text evidence="5">The sequence shown here is derived from an EMBL/GenBank/DDBJ whole genome shotgun (WGS) entry which is preliminary data.</text>
</comment>
<dbReference type="InterPro" id="IPR019546">
    <property type="entry name" value="TAT_signal_bac_arc"/>
</dbReference>
<dbReference type="CDD" id="cd13682">
    <property type="entry name" value="PBP2_TRAP_alpha-ketoacid"/>
    <property type="match status" value="1"/>
</dbReference>
<proteinExistence type="predicted"/>
<dbReference type="EMBL" id="RBID01000016">
    <property type="protein sequence ID" value="RKQ57158.1"/>
    <property type="molecule type" value="Genomic_DNA"/>
</dbReference>